<evidence type="ECO:0000313" key="8">
    <source>
        <dbReference type="Proteomes" id="UP000676169"/>
    </source>
</evidence>
<keyword evidence="8" id="KW-1185">Reference proteome</keyword>
<gene>
    <name evidence="7" type="ORF">KBB96_10080</name>
</gene>
<organism evidence="7 8">
    <name type="scientific">Luteolibacter ambystomatis</name>
    <dbReference type="NCBI Taxonomy" id="2824561"/>
    <lineage>
        <taxon>Bacteria</taxon>
        <taxon>Pseudomonadati</taxon>
        <taxon>Verrucomicrobiota</taxon>
        <taxon>Verrucomicrobiia</taxon>
        <taxon>Verrucomicrobiales</taxon>
        <taxon>Verrucomicrobiaceae</taxon>
        <taxon>Luteolibacter</taxon>
    </lineage>
</organism>
<dbReference type="Proteomes" id="UP000676169">
    <property type="component" value="Chromosome"/>
</dbReference>
<dbReference type="InterPro" id="IPR005805">
    <property type="entry name" value="Rieske_Fe-S_prot_C"/>
</dbReference>
<dbReference type="InterPro" id="IPR006076">
    <property type="entry name" value="FAD-dep_OxRdtase"/>
</dbReference>
<keyword evidence="1" id="KW-0001">2Fe-2S</keyword>
<dbReference type="FunFam" id="2.102.10.10:FF:000014">
    <property type="entry name" value="Oxidoreductase, FAD dependent"/>
    <property type="match status" value="1"/>
</dbReference>
<evidence type="ECO:0000256" key="3">
    <source>
        <dbReference type="ARBA" id="ARBA00023004"/>
    </source>
</evidence>
<evidence type="ECO:0000313" key="7">
    <source>
        <dbReference type="EMBL" id="QUE53227.1"/>
    </source>
</evidence>
<dbReference type="PANTHER" id="PTHR13847">
    <property type="entry name" value="SARCOSINE DEHYDROGENASE-RELATED"/>
    <property type="match status" value="1"/>
</dbReference>
<sequence>MNTPYWSKTSKACSFPPVWGDLMVDVLVIGGGITGLTAALELRSEGLRVALLERGQIGSGETSHTTAHLTYMTDTRLSELMTLFGEEKTKLAWQGGLAAMKYIRRKVDELKIDCALVKVPGYLAVAAGSDESKENALLHKEFVMAARMGFRIDWSRNVPPDGRSGLIFADQYKFHPLRYLHALAAAASQAGVMIHEESEVMDLQERQASACGHRIDFRHVVIATHVPLQGGVSTLPSALFQTKLAGYSTYAIGAEVDETSLEEMIWSDTASPFLYCRVDRRDKGAYIILGGEDHKTGQKEHAGDAFAALERKMAQFAPKCRITDRWSGQVIETIDGLPYIGFDGAGQFIATGFSGNGLTYGTLGGLMACDAITGKENRWAELFSPDRKSFLSLPDYVRENVDFPVCMITDRIGKLPTDPHALSSGCGALMEIDGERSAVYRDKDGKIHILEAVCPHLGCIVRWNEAEATWDCPCHGSRFTGEGELIAGPAEKGLPLRRCDGGKS</sequence>
<evidence type="ECO:0000256" key="2">
    <source>
        <dbReference type="ARBA" id="ARBA00022723"/>
    </source>
</evidence>
<dbReference type="GO" id="GO:0051537">
    <property type="term" value="F:2 iron, 2 sulfur cluster binding"/>
    <property type="evidence" value="ECO:0007669"/>
    <property type="project" value="UniProtKB-KW"/>
</dbReference>
<dbReference type="Pfam" id="PF01266">
    <property type="entry name" value="DAO"/>
    <property type="match status" value="1"/>
</dbReference>
<evidence type="ECO:0000256" key="5">
    <source>
        <dbReference type="ARBA" id="ARBA00023157"/>
    </source>
</evidence>
<name>A0A975J373_9BACT</name>
<dbReference type="Pfam" id="PF00355">
    <property type="entry name" value="Rieske"/>
    <property type="match status" value="1"/>
</dbReference>
<dbReference type="Gene3D" id="3.50.50.60">
    <property type="entry name" value="FAD/NAD(P)-binding domain"/>
    <property type="match status" value="1"/>
</dbReference>
<dbReference type="SUPFAM" id="SSF50022">
    <property type="entry name" value="ISP domain"/>
    <property type="match status" value="1"/>
</dbReference>
<dbReference type="InterPro" id="IPR036188">
    <property type="entry name" value="FAD/NAD-bd_sf"/>
</dbReference>
<dbReference type="SUPFAM" id="SSF51971">
    <property type="entry name" value="Nucleotide-binding domain"/>
    <property type="match status" value="1"/>
</dbReference>
<dbReference type="PRINTS" id="PR00162">
    <property type="entry name" value="RIESKE"/>
</dbReference>
<keyword evidence="4" id="KW-0411">Iron-sulfur</keyword>
<dbReference type="InterPro" id="IPR038010">
    <property type="entry name" value="YhfW_C"/>
</dbReference>
<protein>
    <submittedName>
        <fullName evidence="7">FAD-dependent oxidoreductase</fullName>
    </submittedName>
</protein>
<dbReference type="InterPro" id="IPR036922">
    <property type="entry name" value="Rieske_2Fe-2S_sf"/>
</dbReference>
<dbReference type="AlphaFoldDB" id="A0A975J373"/>
<evidence type="ECO:0000256" key="4">
    <source>
        <dbReference type="ARBA" id="ARBA00023014"/>
    </source>
</evidence>
<dbReference type="GO" id="GO:0046872">
    <property type="term" value="F:metal ion binding"/>
    <property type="evidence" value="ECO:0007669"/>
    <property type="project" value="UniProtKB-KW"/>
</dbReference>
<dbReference type="GO" id="GO:0016020">
    <property type="term" value="C:membrane"/>
    <property type="evidence" value="ECO:0007669"/>
    <property type="project" value="InterPro"/>
</dbReference>
<dbReference type="Gene3D" id="2.102.10.10">
    <property type="entry name" value="Rieske [2Fe-2S] iron-sulphur domain"/>
    <property type="match status" value="1"/>
</dbReference>
<evidence type="ECO:0000259" key="6">
    <source>
        <dbReference type="PROSITE" id="PS51296"/>
    </source>
</evidence>
<keyword evidence="3" id="KW-0408">Iron</keyword>
<reference evidence="7" key="1">
    <citation type="submission" date="2021-04" db="EMBL/GenBank/DDBJ databases">
        <title>Luteolibacter sp. 32A isolated from the skin of an Anderson's salamander (Ambystoma andersonii).</title>
        <authorList>
            <person name="Spergser J."/>
            <person name="Busse H.-J."/>
        </authorList>
    </citation>
    <scope>NUCLEOTIDE SEQUENCE</scope>
    <source>
        <strain evidence="7">32A</strain>
    </source>
</reference>
<dbReference type="EMBL" id="CP073100">
    <property type="protein sequence ID" value="QUE53227.1"/>
    <property type="molecule type" value="Genomic_DNA"/>
</dbReference>
<feature type="domain" description="Rieske" evidence="6">
    <location>
        <begin position="414"/>
        <end position="504"/>
    </location>
</feature>
<dbReference type="Gene3D" id="3.30.9.10">
    <property type="entry name" value="D-Amino Acid Oxidase, subunit A, domain 2"/>
    <property type="match status" value="1"/>
</dbReference>
<accession>A0A975J373</accession>
<dbReference type="CDD" id="cd03477">
    <property type="entry name" value="Rieske_YhfW_C"/>
    <property type="match status" value="1"/>
</dbReference>
<evidence type="ECO:0000256" key="1">
    <source>
        <dbReference type="ARBA" id="ARBA00022714"/>
    </source>
</evidence>
<keyword evidence="5" id="KW-1015">Disulfide bond</keyword>
<dbReference type="InterPro" id="IPR017941">
    <property type="entry name" value="Rieske_2Fe-2S"/>
</dbReference>
<keyword evidence="2" id="KW-0479">Metal-binding</keyword>
<dbReference type="RefSeq" id="WP_211634569.1">
    <property type="nucleotide sequence ID" value="NZ_CP073100.1"/>
</dbReference>
<dbReference type="GO" id="GO:0005737">
    <property type="term" value="C:cytoplasm"/>
    <property type="evidence" value="ECO:0007669"/>
    <property type="project" value="TreeGrafter"/>
</dbReference>
<proteinExistence type="predicted"/>
<dbReference type="KEGG" id="lamb:KBB96_10080"/>
<dbReference type="PROSITE" id="PS51296">
    <property type="entry name" value="RIESKE"/>
    <property type="match status" value="1"/>
</dbReference>
<dbReference type="PANTHER" id="PTHR13847:SF281">
    <property type="entry name" value="FAD DEPENDENT OXIDOREDUCTASE DOMAIN-CONTAINING PROTEIN"/>
    <property type="match status" value="1"/>
</dbReference>